<keyword evidence="2" id="KW-1185">Reference proteome</keyword>
<reference evidence="1 2" key="1">
    <citation type="journal article" date="2022" name="Hortic Res">
        <title>A haplotype resolved chromosomal level avocado genome allows analysis of novel avocado genes.</title>
        <authorList>
            <person name="Nath O."/>
            <person name="Fletcher S.J."/>
            <person name="Hayward A."/>
            <person name="Shaw L.M."/>
            <person name="Masouleh A.K."/>
            <person name="Furtado A."/>
            <person name="Henry R.J."/>
            <person name="Mitter N."/>
        </authorList>
    </citation>
    <scope>NUCLEOTIDE SEQUENCE [LARGE SCALE GENOMIC DNA]</scope>
    <source>
        <strain evidence="2">cv. Hass</strain>
    </source>
</reference>
<protein>
    <submittedName>
        <fullName evidence="1">Uncharacterized protein</fullName>
    </submittedName>
</protein>
<dbReference type="EMBL" id="CM056814">
    <property type="protein sequence ID" value="KAJ8626046.1"/>
    <property type="molecule type" value="Genomic_DNA"/>
</dbReference>
<proteinExistence type="predicted"/>
<evidence type="ECO:0000313" key="2">
    <source>
        <dbReference type="Proteomes" id="UP001234297"/>
    </source>
</evidence>
<sequence>MDKRLKLLGIDEDVLYLILNQCSLRDCIRLRAVCKTLLQVSRWSTGSSTRLPWLMMISDPNSSSVEEEEARCFFSVSDSTIHNAIKFPEIRGKRCCGSFYNANARGWLIAIDDDNFESLLFHPWRKIQLQLPDHSSLPRKLPLRPFFANMKIRTAAMSDDASVVVVVYDAYHSAFCRIGDEVWTLINPIANNSFQYICDVIYHRGQFYVVNIEGRVGVIRMNAEDPCVEFLSEEVMTDGYPRTYLVSDSERLLIFVRNSPSLMDEQIPEPLDYNIRKTLGFKVYELALEENGEWKKDPVEVKSLGDRIIFLGQNSSILFMAGQISGFKGNRIYFTDDFMEACFYKSPIGYLDLGVFNMEDKTIQRLFADRGHPILSPPIWIAPPL</sequence>
<name>A0ACC2KYS6_PERAE</name>
<dbReference type="Proteomes" id="UP001234297">
    <property type="component" value="Chromosome 6"/>
</dbReference>
<organism evidence="1 2">
    <name type="scientific">Persea americana</name>
    <name type="common">Avocado</name>
    <dbReference type="NCBI Taxonomy" id="3435"/>
    <lineage>
        <taxon>Eukaryota</taxon>
        <taxon>Viridiplantae</taxon>
        <taxon>Streptophyta</taxon>
        <taxon>Embryophyta</taxon>
        <taxon>Tracheophyta</taxon>
        <taxon>Spermatophyta</taxon>
        <taxon>Magnoliopsida</taxon>
        <taxon>Magnoliidae</taxon>
        <taxon>Laurales</taxon>
        <taxon>Lauraceae</taxon>
        <taxon>Persea</taxon>
    </lineage>
</organism>
<evidence type="ECO:0000313" key="1">
    <source>
        <dbReference type="EMBL" id="KAJ8626046.1"/>
    </source>
</evidence>
<comment type="caution">
    <text evidence="1">The sequence shown here is derived from an EMBL/GenBank/DDBJ whole genome shotgun (WGS) entry which is preliminary data.</text>
</comment>
<accession>A0ACC2KYS6</accession>
<gene>
    <name evidence="1" type="ORF">MRB53_019353</name>
</gene>